<dbReference type="OrthoDB" id="6236007at2759"/>
<dbReference type="Gene3D" id="3.10.100.10">
    <property type="entry name" value="Mannose-Binding Protein A, subunit A"/>
    <property type="match status" value="1"/>
</dbReference>
<evidence type="ECO:0000256" key="3">
    <source>
        <dbReference type="ARBA" id="ARBA00022536"/>
    </source>
</evidence>
<keyword evidence="6" id="KW-0325">Glycoprotein</keyword>
<dbReference type="InterPro" id="IPR049883">
    <property type="entry name" value="NOTCH1_EGF-like"/>
</dbReference>
<evidence type="ECO:0000256" key="2">
    <source>
        <dbReference type="ARBA" id="ARBA00022525"/>
    </source>
</evidence>
<dbReference type="CDD" id="cd00054">
    <property type="entry name" value="EGF_CA"/>
    <property type="match status" value="1"/>
</dbReference>
<dbReference type="GO" id="GO:0005576">
    <property type="term" value="C:extracellular region"/>
    <property type="evidence" value="ECO:0007669"/>
    <property type="project" value="UniProtKB-SubCell"/>
</dbReference>
<keyword evidence="5" id="KW-1015">Disulfide bond</keyword>
<comment type="subcellular location">
    <subcellularLocation>
        <location evidence="1">Secreted</location>
    </subcellularLocation>
</comment>
<dbReference type="Pfam" id="PF00059">
    <property type="entry name" value="Lectin_C"/>
    <property type="match status" value="1"/>
</dbReference>
<dbReference type="EMBL" id="RQTK01001393">
    <property type="protein sequence ID" value="RUS70505.1"/>
    <property type="molecule type" value="Genomic_DNA"/>
</dbReference>
<evidence type="ECO:0000256" key="1">
    <source>
        <dbReference type="ARBA" id="ARBA00004613"/>
    </source>
</evidence>
<dbReference type="InterPro" id="IPR000152">
    <property type="entry name" value="EGF-type_Asp/Asn_hydroxyl_site"/>
</dbReference>
<feature type="domain" description="C-type lectin" evidence="9">
    <location>
        <begin position="62"/>
        <end position="158"/>
    </location>
</feature>
<dbReference type="PROSITE" id="PS00010">
    <property type="entry name" value="ASX_HYDROXYL"/>
    <property type="match status" value="1"/>
</dbReference>
<dbReference type="SMART" id="SM00181">
    <property type="entry name" value="EGF"/>
    <property type="match status" value="2"/>
</dbReference>
<dbReference type="SMART" id="SM00832">
    <property type="entry name" value="C8"/>
    <property type="match status" value="1"/>
</dbReference>
<accession>A0A433SMX2</accession>
<comment type="caution">
    <text evidence="11">The sequence shown here is derived from an EMBL/GenBank/DDBJ whole genome shotgun (WGS) entry which is preliminary data.</text>
</comment>
<keyword evidence="2" id="KW-0964">Secreted</keyword>
<proteinExistence type="predicted"/>
<evidence type="ECO:0000256" key="7">
    <source>
        <dbReference type="PROSITE-ProRule" id="PRU00076"/>
    </source>
</evidence>
<evidence type="ECO:0000313" key="12">
    <source>
        <dbReference type="Proteomes" id="UP000271974"/>
    </source>
</evidence>
<dbReference type="CDD" id="cd00037">
    <property type="entry name" value="CLECT"/>
    <property type="match status" value="1"/>
</dbReference>
<dbReference type="InterPro" id="IPR000742">
    <property type="entry name" value="EGF"/>
</dbReference>
<dbReference type="PANTHER" id="PTHR46160">
    <property type="entry name" value="ALPHA-TECTORIN-RELATED"/>
    <property type="match status" value="1"/>
</dbReference>
<dbReference type="InterPro" id="IPR025155">
    <property type="entry name" value="WxxW_domain"/>
</dbReference>
<dbReference type="PROSITE" id="PS01187">
    <property type="entry name" value="EGF_CA"/>
    <property type="match status" value="1"/>
</dbReference>
<keyword evidence="12" id="KW-1185">Reference proteome</keyword>
<feature type="domain" description="EGF-like" evidence="8">
    <location>
        <begin position="990"/>
        <end position="1031"/>
    </location>
</feature>
<dbReference type="GO" id="GO:0005509">
    <property type="term" value="F:calcium ion binding"/>
    <property type="evidence" value="ECO:0007669"/>
    <property type="project" value="InterPro"/>
</dbReference>
<dbReference type="SMART" id="SM00179">
    <property type="entry name" value="EGF_CA"/>
    <property type="match status" value="2"/>
</dbReference>
<dbReference type="InterPro" id="IPR036084">
    <property type="entry name" value="Ser_inhib-like_sf"/>
</dbReference>
<keyword evidence="3 7" id="KW-0245">EGF-like domain</keyword>
<dbReference type="Pfam" id="PF13330">
    <property type="entry name" value="Mucin2_WxxW"/>
    <property type="match status" value="2"/>
</dbReference>
<dbReference type="SUPFAM" id="SSF57196">
    <property type="entry name" value="EGF/Laminin"/>
    <property type="match status" value="1"/>
</dbReference>
<evidence type="ECO:0000256" key="6">
    <source>
        <dbReference type="ARBA" id="ARBA00023180"/>
    </source>
</evidence>
<reference evidence="11 12" key="1">
    <citation type="submission" date="2019-01" db="EMBL/GenBank/DDBJ databases">
        <title>A draft genome assembly of the solar-powered sea slug Elysia chlorotica.</title>
        <authorList>
            <person name="Cai H."/>
            <person name="Li Q."/>
            <person name="Fang X."/>
            <person name="Li J."/>
            <person name="Curtis N.E."/>
            <person name="Altenburger A."/>
            <person name="Shibata T."/>
            <person name="Feng M."/>
            <person name="Maeda T."/>
            <person name="Schwartz J.A."/>
            <person name="Shigenobu S."/>
            <person name="Lundholm N."/>
            <person name="Nishiyama T."/>
            <person name="Yang H."/>
            <person name="Hasebe M."/>
            <person name="Li S."/>
            <person name="Pierce S.K."/>
            <person name="Wang J."/>
        </authorList>
    </citation>
    <scope>NUCLEOTIDE SEQUENCE [LARGE SCALE GENOMIC DNA]</scope>
    <source>
        <strain evidence="11">EC2010</strain>
        <tissue evidence="11">Whole organism of an adult</tissue>
    </source>
</reference>
<evidence type="ECO:0000256" key="4">
    <source>
        <dbReference type="ARBA" id="ARBA00022729"/>
    </source>
</evidence>
<dbReference type="AlphaFoldDB" id="A0A433SMX2"/>
<dbReference type="InterPro" id="IPR001304">
    <property type="entry name" value="C-type_lectin-like"/>
</dbReference>
<dbReference type="PROSITE" id="PS50041">
    <property type="entry name" value="C_TYPE_LECTIN_2"/>
    <property type="match status" value="1"/>
</dbReference>
<dbReference type="PROSITE" id="PS50026">
    <property type="entry name" value="EGF_3"/>
    <property type="match status" value="1"/>
</dbReference>
<name>A0A433SMX2_ELYCH</name>
<keyword evidence="4" id="KW-0732">Signal</keyword>
<gene>
    <name evidence="11" type="ORF">EGW08_021730</name>
</gene>
<dbReference type="InterPro" id="IPR018097">
    <property type="entry name" value="EGF_Ca-bd_CS"/>
</dbReference>
<protein>
    <recommendedName>
        <fullName evidence="13">C-type lectin domain-containing protein</fullName>
    </recommendedName>
</protein>
<evidence type="ECO:0008006" key="13">
    <source>
        <dbReference type="Google" id="ProtNLM"/>
    </source>
</evidence>
<dbReference type="InterPro" id="IPR014853">
    <property type="entry name" value="VWF/SSPO/ZAN-like_Cys-rich_dom"/>
</dbReference>
<dbReference type="SMART" id="SM00034">
    <property type="entry name" value="CLECT"/>
    <property type="match status" value="2"/>
</dbReference>
<dbReference type="SMART" id="SM00216">
    <property type="entry name" value="VWD"/>
    <property type="match status" value="1"/>
</dbReference>
<evidence type="ECO:0000259" key="10">
    <source>
        <dbReference type="PROSITE" id="PS51233"/>
    </source>
</evidence>
<dbReference type="Gene3D" id="2.10.25.10">
    <property type="entry name" value="Laminin"/>
    <property type="match status" value="2"/>
</dbReference>
<dbReference type="InterPro" id="IPR016186">
    <property type="entry name" value="C-type_lectin-like/link_sf"/>
</dbReference>
<evidence type="ECO:0000313" key="11">
    <source>
        <dbReference type="EMBL" id="RUS70505.1"/>
    </source>
</evidence>
<dbReference type="Pfam" id="PF07645">
    <property type="entry name" value="EGF_CA"/>
    <property type="match status" value="1"/>
</dbReference>
<dbReference type="SUPFAM" id="SSF57567">
    <property type="entry name" value="Serine protease inhibitors"/>
    <property type="match status" value="1"/>
</dbReference>
<dbReference type="InterPro" id="IPR052749">
    <property type="entry name" value="Alpha-tectorin"/>
</dbReference>
<dbReference type="STRING" id="188477.A0A433SMX2"/>
<dbReference type="CDD" id="cd19941">
    <property type="entry name" value="TIL"/>
    <property type="match status" value="1"/>
</dbReference>
<evidence type="ECO:0000259" key="9">
    <source>
        <dbReference type="PROSITE" id="PS50041"/>
    </source>
</evidence>
<dbReference type="Pfam" id="PF08742">
    <property type="entry name" value="C8"/>
    <property type="match status" value="1"/>
</dbReference>
<feature type="domain" description="VWFD" evidence="10">
    <location>
        <begin position="314"/>
        <end position="518"/>
    </location>
</feature>
<comment type="caution">
    <text evidence="7">Lacks conserved residue(s) required for the propagation of feature annotation.</text>
</comment>
<dbReference type="InterPro" id="IPR001846">
    <property type="entry name" value="VWF_type-D"/>
</dbReference>
<dbReference type="InterPro" id="IPR001881">
    <property type="entry name" value="EGF-like_Ca-bd_dom"/>
</dbReference>
<dbReference type="InterPro" id="IPR016187">
    <property type="entry name" value="CTDL_fold"/>
</dbReference>
<dbReference type="PANTHER" id="PTHR46160:SF9">
    <property type="entry name" value="PROTEIN PRY2-RELATED"/>
    <property type="match status" value="1"/>
</dbReference>
<dbReference type="SUPFAM" id="SSF56436">
    <property type="entry name" value="C-type lectin-like"/>
    <property type="match status" value="2"/>
</dbReference>
<dbReference type="PROSITE" id="PS51233">
    <property type="entry name" value="VWFD"/>
    <property type="match status" value="1"/>
</dbReference>
<dbReference type="Proteomes" id="UP000271974">
    <property type="component" value="Unassembled WGS sequence"/>
</dbReference>
<evidence type="ECO:0000259" key="8">
    <source>
        <dbReference type="PROSITE" id="PS50026"/>
    </source>
</evidence>
<dbReference type="Pfam" id="PF00094">
    <property type="entry name" value="VWD"/>
    <property type="match status" value="1"/>
</dbReference>
<evidence type="ECO:0000256" key="5">
    <source>
        <dbReference type="ARBA" id="ARBA00023157"/>
    </source>
</evidence>
<organism evidence="11 12">
    <name type="scientific">Elysia chlorotica</name>
    <name type="common">Eastern emerald elysia</name>
    <name type="synonym">Sea slug</name>
    <dbReference type="NCBI Taxonomy" id="188477"/>
    <lineage>
        <taxon>Eukaryota</taxon>
        <taxon>Metazoa</taxon>
        <taxon>Spiralia</taxon>
        <taxon>Lophotrochozoa</taxon>
        <taxon>Mollusca</taxon>
        <taxon>Gastropoda</taxon>
        <taxon>Heterobranchia</taxon>
        <taxon>Euthyneura</taxon>
        <taxon>Panpulmonata</taxon>
        <taxon>Sacoglossa</taxon>
        <taxon>Placobranchoidea</taxon>
        <taxon>Plakobranchidae</taxon>
        <taxon>Elysia</taxon>
    </lineage>
</organism>
<sequence>MAPGASNSTQGCFMALLHNGTKLDLQPNPDCNDKLPFICGYDNRVDYDFDPLDLVVTGSNLTFPEAVVECNALNRTVASIMNAEQQAVAESLANSTGKSLWVSAKYDAANQAYRWADNSYVMYSNWQDDVPRHDVGGQKHYCTTVNRSTGRWDTQPCDLLRKPALCGPPEAKKPLWFTPFYPVDGFRSVQTLKEEIRRLKREDYVCEKPKLMECSAKSKSGNHWVTNSNQNCNTIKCTENDISCKEDRELDCSTFRVRFLCPQEEDQCKELNKLQAPACGGGQVCSPAPNHYVCRCPPGSMYSKVSKKCVKFCGECYSWGDHHYSTLSGKRYDFMGSCKYKFSGVCNTTDMADKPNYDIYTTNVPCANISRNDATCLDTVEIHLRNVPVKANKKNFVFKVKVADKGYEINGKRVSEQVTVKDDVYKVVVRPHYFSLVAYAPDLKILLDGKELRVRVPDSFSGNLCGLCADCYTDQFTMRNGSTVDVPHTNGFYDNKAILPVALDWLERTNEFENKSCGVKEFRDNCSLAQKQNMTDANLCGIFKQKDSPLQKCFNSTNLKPQDFFINCIYDLCEMKDPQVAVCGIVSEFAQQCLAKGVLVDWRTPSFCPMQCPVDMVYRVDASCPNRCEDVPGIKAPCDEAPAEGCVCKDGLYLLDNKCVPKSQCGCQVDGNDGQFIKMLQPGQKLVMPGCREQVTCEKRTDGTLSAKYIDYVIPPNSVCSADVPPKITCARGFSLKADNKTCERTFETCAEGYKDQFGWCIQYPGKTSPWRIALSYCNNVDGTLVYVDTAEKITSVQQILEAKSWESMYIAGRVMATSFFGFVTFKSVLSGTEPGSVAWANYDFYAPFVDKLTLSPSLKASDIPAEGLELSVMAELFQGNVIFRAVPSDQAGNFMCLQRTVGENDTTWSAPCNTHTNMSDGGDRETRLSMLADPTCSICQRPMDVRCVPVTGSSGVEGTCGLSDTGLYYSCDQGNACMDKAVSVKCVKDADECATKRDDCPKNSTCVNTIGAFECKCPKEFPLMINGQCTAEKTCRMWRPEDSQTKGYNFELFSGAKTTFDKDCKFVMASVCDGEYKANSGLPYFSVRDVSVRPSDGSTGSKTMEVVAITIYNPANNASQTAVLTAQHLSMGTIYVGSDRSEIKVATLSYTDQSINTMFTLVTKTGWSSDTCTTTSNSPSPSQ</sequence>